<protein>
    <recommendedName>
        <fullName evidence="3">F-box domain-containing protein</fullName>
    </recommendedName>
</protein>
<sequence>MLLASPLYPFNDLSDDVIIRILSFLEPRCTFNITNRQDLSDVQFTEITIKGRTKYIPMFSILSAVCSKWRKIVLSLPIWQTFDWVQLMSAADYATPSRYDRFFESFSAVPERTERIKTVVIRVSYLRYPGYERTLLKILANSNHMVIRIVLREADESDQSEWEQSIKDRVSSAIPEIRKSVSISNMCELSVDFAYVEGLLVDVAFEFIETDILSRLELVRLENCLDARSLLRCISSVGNPISWKTFSLQRVGLKRSAQSVLTELLTGPLLPHLQRLIVNYEWLEREVIDPRIKSPALNRLEVLASRILAQHLDLKHLTITSYYGYDRDFLRTIRTKLKLETLTINHEPRGTVWYENHLAETDIQRPDFRDQLKWLCDEQDYLESLGILCRFEAAKDHVKEAELRFDNAQESPQGPIEVFNDENWIFDF</sequence>
<evidence type="ECO:0000313" key="2">
    <source>
        <dbReference type="Proteomes" id="UP000186594"/>
    </source>
</evidence>
<accession>A0A1U7LLZ1</accession>
<dbReference type="AlphaFoldDB" id="A0A1U7LLZ1"/>
<reference evidence="1 2" key="1">
    <citation type="submission" date="2016-04" db="EMBL/GenBank/DDBJ databases">
        <title>Evolutionary innovation and constraint leading to complex multicellularity in the Ascomycota.</title>
        <authorList>
            <person name="Cisse O."/>
            <person name="Nguyen A."/>
            <person name="Hewitt D.A."/>
            <person name="Jedd G."/>
            <person name="Stajich J.E."/>
        </authorList>
    </citation>
    <scope>NUCLEOTIDE SEQUENCE [LARGE SCALE GENOMIC DNA]</scope>
    <source>
        <strain evidence="1 2">DAH-3</strain>
    </source>
</reference>
<evidence type="ECO:0000313" key="1">
    <source>
        <dbReference type="EMBL" id="OLL23562.1"/>
    </source>
</evidence>
<dbReference type="Proteomes" id="UP000186594">
    <property type="component" value="Unassembled WGS sequence"/>
</dbReference>
<comment type="caution">
    <text evidence="1">The sequence shown here is derived from an EMBL/GenBank/DDBJ whole genome shotgun (WGS) entry which is preliminary data.</text>
</comment>
<proteinExistence type="predicted"/>
<organism evidence="1 2">
    <name type="scientific">Neolecta irregularis (strain DAH-3)</name>
    <dbReference type="NCBI Taxonomy" id="1198029"/>
    <lineage>
        <taxon>Eukaryota</taxon>
        <taxon>Fungi</taxon>
        <taxon>Dikarya</taxon>
        <taxon>Ascomycota</taxon>
        <taxon>Taphrinomycotina</taxon>
        <taxon>Neolectales</taxon>
        <taxon>Neolectaceae</taxon>
        <taxon>Neolecta</taxon>
    </lineage>
</organism>
<dbReference type="EMBL" id="LXFE01001494">
    <property type="protein sequence ID" value="OLL23562.1"/>
    <property type="molecule type" value="Genomic_DNA"/>
</dbReference>
<keyword evidence="2" id="KW-1185">Reference proteome</keyword>
<name>A0A1U7LLZ1_NEOID</name>
<gene>
    <name evidence="1" type="ORF">NEOLI_004558</name>
</gene>
<evidence type="ECO:0008006" key="3">
    <source>
        <dbReference type="Google" id="ProtNLM"/>
    </source>
</evidence>